<reference evidence="1 2" key="2">
    <citation type="journal article" date="2022" name="Mol. Ecol. Resour.">
        <title>The genomes of chicory, endive, great burdock and yacon provide insights into Asteraceae paleo-polyploidization history and plant inulin production.</title>
        <authorList>
            <person name="Fan W."/>
            <person name="Wang S."/>
            <person name="Wang H."/>
            <person name="Wang A."/>
            <person name="Jiang F."/>
            <person name="Liu H."/>
            <person name="Zhao H."/>
            <person name="Xu D."/>
            <person name="Zhang Y."/>
        </authorList>
    </citation>
    <scope>NUCLEOTIDE SEQUENCE [LARGE SCALE GENOMIC DNA]</scope>
    <source>
        <strain evidence="2">cv. Yunnan</strain>
        <tissue evidence="1">Leaves</tissue>
    </source>
</reference>
<dbReference type="Proteomes" id="UP001056120">
    <property type="component" value="Linkage Group LG15"/>
</dbReference>
<reference evidence="2" key="1">
    <citation type="journal article" date="2022" name="Mol. Ecol. Resour.">
        <title>The genomes of chicory, endive, great burdock and yacon provide insights into Asteraceae palaeo-polyploidization history and plant inulin production.</title>
        <authorList>
            <person name="Fan W."/>
            <person name="Wang S."/>
            <person name="Wang H."/>
            <person name="Wang A."/>
            <person name="Jiang F."/>
            <person name="Liu H."/>
            <person name="Zhao H."/>
            <person name="Xu D."/>
            <person name="Zhang Y."/>
        </authorList>
    </citation>
    <scope>NUCLEOTIDE SEQUENCE [LARGE SCALE GENOMIC DNA]</scope>
    <source>
        <strain evidence="2">cv. Yunnan</strain>
    </source>
</reference>
<proteinExistence type="predicted"/>
<dbReference type="EMBL" id="CM042032">
    <property type="protein sequence ID" value="KAI3775891.1"/>
    <property type="molecule type" value="Genomic_DNA"/>
</dbReference>
<gene>
    <name evidence="1" type="ORF">L1987_45648</name>
</gene>
<protein>
    <submittedName>
        <fullName evidence="1">Uncharacterized protein</fullName>
    </submittedName>
</protein>
<name>A0ACB9FYJ9_9ASTR</name>
<sequence>MSKYLNEEAIEQAKMPSKYPDYYRQLAEKQDLKFSETTLQVMFYAPFLSLLLLFLAPQLLVEHYSAKGWLQRVEQCVLHMDISSLDFNQARLLRNIELLTQKTSTANARFESPSVSSSEPLLSRPYSNGKRGTAGPNLDRSGSLREGMESRMFSSGFVVTRSAGSASVASGNLPTLTQCLSLEPIQIGDRKTDGSVDLKRVMGIIVGSTTEENSSRVAVPAHSKPSSPLFVAEDLKRLRSSVVDTCNTARGRASKLDEHLHKLDKYCDGVMAKRTQRNESMTNDQAGALNSKNGIQIYRNPTELVNQRVEDRPKNVLLNKHVRQPVVMAKDRDLIKENGGESDILEEKIQRLPAGGEGWDKKMKRKRSVDMASTRSMDNNGEPKRTVQDKAVSEPALQSNDTHPYRCPEVFLGSKYSTSADLWSFACICFELATGDVLFDPHSSANYERDEVNAVVIWLLTLLGPNDGTSWNDASKDSFSEELIVQLLFKKKLNIEINGGARVNDWVELMRASSLTSNRKPTQDQTSWMVRCGILVPSKGKQIVMFLDYDAVGNGCGSVGNDMCSSVFSRSKVSSVVVSSTFRNVLIKSNAQVFSLKS</sequence>
<keyword evidence="2" id="KW-1185">Reference proteome</keyword>
<comment type="caution">
    <text evidence="1">The sequence shown here is derived from an EMBL/GenBank/DDBJ whole genome shotgun (WGS) entry which is preliminary data.</text>
</comment>
<evidence type="ECO:0000313" key="2">
    <source>
        <dbReference type="Proteomes" id="UP001056120"/>
    </source>
</evidence>
<organism evidence="1 2">
    <name type="scientific">Smallanthus sonchifolius</name>
    <dbReference type="NCBI Taxonomy" id="185202"/>
    <lineage>
        <taxon>Eukaryota</taxon>
        <taxon>Viridiplantae</taxon>
        <taxon>Streptophyta</taxon>
        <taxon>Embryophyta</taxon>
        <taxon>Tracheophyta</taxon>
        <taxon>Spermatophyta</taxon>
        <taxon>Magnoliopsida</taxon>
        <taxon>eudicotyledons</taxon>
        <taxon>Gunneridae</taxon>
        <taxon>Pentapetalae</taxon>
        <taxon>asterids</taxon>
        <taxon>campanulids</taxon>
        <taxon>Asterales</taxon>
        <taxon>Asteraceae</taxon>
        <taxon>Asteroideae</taxon>
        <taxon>Heliantheae alliance</taxon>
        <taxon>Millerieae</taxon>
        <taxon>Smallanthus</taxon>
    </lineage>
</organism>
<evidence type="ECO:0000313" key="1">
    <source>
        <dbReference type="EMBL" id="KAI3775891.1"/>
    </source>
</evidence>
<accession>A0ACB9FYJ9</accession>